<dbReference type="AlphaFoldDB" id="A0A397IDM6"/>
<comment type="caution">
    <text evidence="2">The sequence shown here is derived from an EMBL/GenBank/DDBJ whole genome shotgun (WGS) entry which is preliminary data.</text>
</comment>
<keyword evidence="3" id="KW-1185">Reference proteome</keyword>
<accession>A0A397IDM6</accession>
<feature type="compositionally biased region" description="Low complexity" evidence="1">
    <location>
        <begin position="369"/>
        <end position="399"/>
    </location>
</feature>
<gene>
    <name evidence="2" type="ORF">Glove_258g51</name>
</gene>
<dbReference type="EMBL" id="PQFF01000236">
    <property type="protein sequence ID" value="RHZ71454.1"/>
    <property type="molecule type" value="Genomic_DNA"/>
</dbReference>
<dbReference type="STRING" id="1348612.A0A397IDM6"/>
<evidence type="ECO:0000313" key="2">
    <source>
        <dbReference type="EMBL" id="RHZ71454.1"/>
    </source>
</evidence>
<evidence type="ECO:0000256" key="1">
    <source>
        <dbReference type="SAM" id="MobiDB-lite"/>
    </source>
</evidence>
<dbReference type="Proteomes" id="UP000266861">
    <property type="component" value="Unassembled WGS sequence"/>
</dbReference>
<reference evidence="2 3" key="1">
    <citation type="submission" date="2018-08" db="EMBL/GenBank/DDBJ databases">
        <title>Genome and evolution of the arbuscular mycorrhizal fungus Diversispora epigaea (formerly Glomus versiforme) and its bacterial endosymbionts.</title>
        <authorList>
            <person name="Sun X."/>
            <person name="Fei Z."/>
            <person name="Harrison M."/>
        </authorList>
    </citation>
    <scope>NUCLEOTIDE SEQUENCE [LARGE SCALE GENOMIC DNA]</scope>
    <source>
        <strain evidence="2 3">IT104</strain>
    </source>
</reference>
<name>A0A397IDM6_9GLOM</name>
<protein>
    <submittedName>
        <fullName evidence="2">Uncharacterized protein</fullName>
    </submittedName>
</protein>
<dbReference type="PANTHER" id="PTHR35846:SF3">
    <property type="entry name" value="RGS DOMAIN-CONTAINING PROTEIN"/>
    <property type="match status" value="1"/>
</dbReference>
<sequence length="412" mass="48636">MEKKGQEFIYMVHGTWYMVHGTWYMVHGTWYMVHGTWYMVHGTWYMVHGTWYMVHGTWYMVHGTWYMVHGTWYMVHGTWYMVHGTWYMVHGTWYMVHGTWYMVHGTWYMVHGTWYMVHGTWYMVHGTWYMVHGTWYMVHGTWYMVHGTWYMVHGTWYMVHGTWYMVHGTCFIPLNQEVENNIEDSENEQVIFLKGKLIAHEGWYVLHEMNFDTMPAIGINAVLTGVTTQTVRNENDSSVLDFNIDEYLGDLEPKNFLLEVKHKANNRYLINKTSSINQNSRSTTAILVGIIKNVPPINDPVTNLEISLFKFVLDLEDISLIYNNNYNNQTNNNETINAPWLNPRQPNCVARGVSPRTTRRRLTNTLTTALNSNPLPNMNVLNSQQEQPEQSEQSKPPTKTTRKTRTTRTQNN</sequence>
<feature type="region of interest" description="Disordered" evidence="1">
    <location>
        <begin position="369"/>
        <end position="412"/>
    </location>
</feature>
<dbReference type="OrthoDB" id="5588473at2759"/>
<proteinExistence type="predicted"/>
<dbReference type="Gene3D" id="2.10.270.10">
    <property type="entry name" value="Cholin Binding"/>
    <property type="match status" value="1"/>
</dbReference>
<evidence type="ECO:0000313" key="3">
    <source>
        <dbReference type="Proteomes" id="UP000266861"/>
    </source>
</evidence>
<dbReference type="PANTHER" id="PTHR35846">
    <property type="entry name" value="PROTEIN CBG05131"/>
    <property type="match status" value="1"/>
</dbReference>
<dbReference type="SUPFAM" id="SSF69360">
    <property type="entry name" value="Cell wall binding repeat"/>
    <property type="match status" value="1"/>
</dbReference>
<organism evidence="2 3">
    <name type="scientific">Diversispora epigaea</name>
    <dbReference type="NCBI Taxonomy" id="1348612"/>
    <lineage>
        <taxon>Eukaryota</taxon>
        <taxon>Fungi</taxon>
        <taxon>Fungi incertae sedis</taxon>
        <taxon>Mucoromycota</taxon>
        <taxon>Glomeromycotina</taxon>
        <taxon>Glomeromycetes</taxon>
        <taxon>Diversisporales</taxon>
        <taxon>Diversisporaceae</taxon>
        <taxon>Diversispora</taxon>
    </lineage>
</organism>